<accession>A0A151SBS4</accession>
<keyword evidence="3" id="KW-1185">Reference proteome</keyword>
<name>A0A151SBS4_CAJCA</name>
<reference evidence="2" key="1">
    <citation type="journal article" date="2012" name="Nat. Biotechnol.">
        <title>Draft genome sequence of pigeonpea (Cajanus cajan), an orphan legume crop of resource-poor farmers.</title>
        <authorList>
            <person name="Varshney R.K."/>
            <person name="Chen W."/>
            <person name="Li Y."/>
            <person name="Bharti A.K."/>
            <person name="Saxena R.K."/>
            <person name="Schlueter J.A."/>
            <person name="Donoghue M.T."/>
            <person name="Azam S."/>
            <person name="Fan G."/>
            <person name="Whaley A.M."/>
            <person name="Farmer A.D."/>
            <person name="Sheridan J."/>
            <person name="Iwata A."/>
            <person name="Tuteja R."/>
            <person name="Penmetsa R.V."/>
            <person name="Wu W."/>
            <person name="Upadhyaya H.D."/>
            <person name="Yang S.P."/>
            <person name="Shah T."/>
            <person name="Saxena K.B."/>
            <person name="Michael T."/>
            <person name="McCombie W.R."/>
            <person name="Yang B."/>
            <person name="Zhang G."/>
            <person name="Yang H."/>
            <person name="Wang J."/>
            <person name="Spillane C."/>
            <person name="Cook D.R."/>
            <person name="May G.D."/>
            <person name="Xu X."/>
            <person name="Jackson S.A."/>
        </authorList>
    </citation>
    <scope>NUCLEOTIDE SEQUENCE [LARGE SCALE GENOMIC DNA]</scope>
</reference>
<evidence type="ECO:0000313" key="3">
    <source>
        <dbReference type="Proteomes" id="UP000075243"/>
    </source>
</evidence>
<proteinExistence type="predicted"/>
<sequence length="118" mass="13977">MSKITPDLNFDAIFYSSRYKFSKFNSVRMIGNAREIDGLYLFEDDKDMGRHSQSSCPYSSLISKENEVILWHYMLDHPSFNYMKHLFPNWFNKNNLSSFTCETCQLAKHHRSSYPSQL</sequence>
<dbReference type="EMBL" id="KQ483426">
    <property type="protein sequence ID" value="KYP52272.1"/>
    <property type="molecule type" value="Genomic_DNA"/>
</dbReference>
<dbReference type="Proteomes" id="UP000075243">
    <property type="component" value="Unassembled WGS sequence"/>
</dbReference>
<dbReference type="InterPro" id="IPR025724">
    <property type="entry name" value="GAG-pre-integrase_dom"/>
</dbReference>
<protein>
    <recommendedName>
        <fullName evidence="1">GAG-pre-integrase domain-containing protein</fullName>
    </recommendedName>
</protein>
<dbReference type="Pfam" id="PF13976">
    <property type="entry name" value="gag_pre-integrs"/>
    <property type="match status" value="1"/>
</dbReference>
<organism evidence="2 3">
    <name type="scientific">Cajanus cajan</name>
    <name type="common">Pigeon pea</name>
    <name type="synonym">Cajanus indicus</name>
    <dbReference type="NCBI Taxonomy" id="3821"/>
    <lineage>
        <taxon>Eukaryota</taxon>
        <taxon>Viridiplantae</taxon>
        <taxon>Streptophyta</taxon>
        <taxon>Embryophyta</taxon>
        <taxon>Tracheophyta</taxon>
        <taxon>Spermatophyta</taxon>
        <taxon>Magnoliopsida</taxon>
        <taxon>eudicotyledons</taxon>
        <taxon>Gunneridae</taxon>
        <taxon>Pentapetalae</taxon>
        <taxon>rosids</taxon>
        <taxon>fabids</taxon>
        <taxon>Fabales</taxon>
        <taxon>Fabaceae</taxon>
        <taxon>Papilionoideae</taxon>
        <taxon>50 kb inversion clade</taxon>
        <taxon>NPAAA clade</taxon>
        <taxon>indigoferoid/millettioid clade</taxon>
        <taxon>Phaseoleae</taxon>
        <taxon>Cajanus</taxon>
    </lineage>
</organism>
<gene>
    <name evidence="2" type="ORF">KK1_025876</name>
</gene>
<evidence type="ECO:0000259" key="1">
    <source>
        <dbReference type="Pfam" id="PF13976"/>
    </source>
</evidence>
<dbReference type="AlphaFoldDB" id="A0A151SBS4"/>
<evidence type="ECO:0000313" key="2">
    <source>
        <dbReference type="EMBL" id="KYP52272.1"/>
    </source>
</evidence>
<dbReference type="Gramene" id="C.cajan_26623.t">
    <property type="protein sequence ID" value="C.cajan_26623.t.cds1"/>
    <property type="gene ID" value="C.cajan_26623"/>
</dbReference>
<feature type="domain" description="GAG-pre-integrase" evidence="1">
    <location>
        <begin position="38"/>
        <end position="109"/>
    </location>
</feature>